<feature type="signal peptide" evidence="1">
    <location>
        <begin position="1"/>
        <end position="29"/>
    </location>
</feature>
<feature type="chain" id="PRO_5046633938" description="PsbP C-terminal domain-containing protein" evidence="1">
    <location>
        <begin position="30"/>
        <end position="182"/>
    </location>
</feature>
<dbReference type="PROSITE" id="PS51257">
    <property type="entry name" value="PROKAR_LIPOPROTEIN"/>
    <property type="match status" value="1"/>
</dbReference>
<comment type="caution">
    <text evidence="2">The sequence shown here is derived from an EMBL/GenBank/DDBJ whole genome shotgun (WGS) entry which is preliminary data.</text>
</comment>
<keyword evidence="3" id="KW-1185">Reference proteome</keyword>
<dbReference type="EMBL" id="JBHPEI010000013">
    <property type="protein sequence ID" value="MFC1799567.1"/>
    <property type="molecule type" value="Genomic_DNA"/>
</dbReference>
<sequence length="182" mass="20565">MHIIRVPAYFLIALAAAVLLALSCSSDQASEPGRYYSRADGFSVKFHPGWTVTEGDGIETALVEATSPWVDDLDEFSEHVTVDLEDLDREPELEVYFARLVEDQGNYLPAFRTGETGEAIIDGVDARWFEFEFTSDGYPMKAVGYTFIKNKRAYLIAGIAQAHQFMFYQGVFEETARSFRFE</sequence>
<evidence type="ECO:0000313" key="3">
    <source>
        <dbReference type="Proteomes" id="UP001594288"/>
    </source>
</evidence>
<reference evidence="2 3" key="1">
    <citation type="submission" date="2024-09" db="EMBL/GenBank/DDBJ databases">
        <authorList>
            <person name="D'Angelo T."/>
        </authorList>
    </citation>
    <scope>NUCLEOTIDE SEQUENCE [LARGE SCALE GENOMIC DNA]</scope>
    <source>
        <strain evidence="2">SAG AM-311-F02</strain>
    </source>
</reference>
<accession>A0ABV6YNQ5</accession>
<dbReference type="Proteomes" id="UP001594288">
    <property type="component" value="Unassembled WGS sequence"/>
</dbReference>
<name>A0ABV6YNQ5_UNCEI</name>
<evidence type="ECO:0008006" key="4">
    <source>
        <dbReference type="Google" id="ProtNLM"/>
    </source>
</evidence>
<gene>
    <name evidence="2" type="ORF">ACFL2Z_01480</name>
</gene>
<dbReference type="Gene3D" id="3.40.1000.10">
    <property type="entry name" value="Mog1/PsbP, alpha/beta/alpha sandwich"/>
    <property type="match status" value="1"/>
</dbReference>
<organism evidence="2 3">
    <name type="scientific">Eiseniibacteriota bacterium</name>
    <dbReference type="NCBI Taxonomy" id="2212470"/>
    <lineage>
        <taxon>Bacteria</taxon>
        <taxon>Candidatus Eiseniibacteriota</taxon>
    </lineage>
</organism>
<proteinExistence type="predicted"/>
<keyword evidence="1" id="KW-0732">Signal</keyword>
<evidence type="ECO:0000313" key="2">
    <source>
        <dbReference type="EMBL" id="MFC1799567.1"/>
    </source>
</evidence>
<protein>
    <recommendedName>
        <fullName evidence="4">PsbP C-terminal domain-containing protein</fullName>
    </recommendedName>
</protein>
<evidence type="ECO:0000256" key="1">
    <source>
        <dbReference type="SAM" id="SignalP"/>
    </source>
</evidence>